<dbReference type="RefSeq" id="WP_004073909.1">
    <property type="nucleotide sequence ID" value="NZ_CM001488.1"/>
</dbReference>
<gene>
    <name evidence="3" type="ORF">DespoDRAFT_02523</name>
</gene>
<proteinExistence type="predicted"/>
<dbReference type="OrthoDB" id="9896261at2"/>
<evidence type="ECO:0000313" key="4">
    <source>
        <dbReference type="Proteomes" id="UP000005778"/>
    </source>
</evidence>
<dbReference type="eggNOG" id="ENOG502ZIUT">
    <property type="taxonomic scope" value="Bacteria"/>
</dbReference>
<dbReference type="HOGENOM" id="CLU_1127652_0_0_7"/>
<keyword evidence="4" id="KW-1185">Reference proteome</keyword>
<reference evidence="3 4" key="1">
    <citation type="submission" date="2011-09" db="EMBL/GenBank/DDBJ databases">
        <authorList>
            <consortium name="US DOE Joint Genome Institute (JGI-PGF)"/>
            <person name="Lucas S."/>
            <person name="Han J."/>
            <person name="Lapidus A."/>
            <person name="Cheng J.-F."/>
            <person name="Goodwin L."/>
            <person name="Pitluck S."/>
            <person name="Peters L."/>
            <person name="Land M.L."/>
            <person name="Hauser L."/>
            <person name="Orellana R."/>
            <person name="Lovley D."/>
            <person name="Woyke T.J."/>
        </authorList>
    </citation>
    <scope>NUCLEOTIDE SEQUENCE [LARGE SCALE GENOMIC DNA]</scope>
    <source>
        <strain evidence="3 4">2ac9</strain>
    </source>
</reference>
<dbReference type="InterPro" id="IPR013424">
    <property type="entry name" value="Ice-binding_C"/>
</dbReference>
<name>I5B4F6_9BACT</name>
<sequence length="246" mass="26963">MKKFNLFLIVFLVLLGLNAYASPLMVEDGTNTIIGPSKKNYTVVDRDTGSYGTYVGVPVYGYEDHETTNPPIWTGYYIGTITSENNDSEPMIEDLIRYYLGDNNYNITSDKVELPDDASGSGSGTTGDLTVTWDATQMTGTWSTLDSTDKPYVEFYSVKTANEFALYFLDPTVQSGFWTTTHLLTPPNSNTGESNIPTISHFTAAYGDPTPPYTPPNTPTPEPGTMILLGFGLISLAGIGRRKIKK</sequence>
<dbReference type="NCBIfam" id="TIGR02595">
    <property type="entry name" value="PEP_CTERM"/>
    <property type="match status" value="1"/>
</dbReference>
<dbReference type="EMBL" id="CM001488">
    <property type="protein sequence ID" value="EIM64369.1"/>
    <property type="molecule type" value="Genomic_DNA"/>
</dbReference>
<accession>I5B4F6</accession>
<evidence type="ECO:0000259" key="2">
    <source>
        <dbReference type="Pfam" id="PF07589"/>
    </source>
</evidence>
<dbReference type="AlphaFoldDB" id="I5B4F6"/>
<feature type="signal peptide" evidence="1">
    <location>
        <begin position="1"/>
        <end position="21"/>
    </location>
</feature>
<reference evidence="3 4" key="2">
    <citation type="submission" date="2012-02" db="EMBL/GenBank/DDBJ databases">
        <title>Improved High-Quality Draft sequence of Desulfobacter postgatei 2ac9.</title>
        <authorList>
            <consortium name="US DOE Joint Genome Institute"/>
            <person name="Lucas S."/>
            <person name="Han J."/>
            <person name="Lapidus A."/>
            <person name="Cheng J.-F."/>
            <person name="Goodwin L."/>
            <person name="Pitluck S."/>
            <person name="Peters L."/>
            <person name="Ovchinnikova G."/>
            <person name="Held B."/>
            <person name="Detter J.C."/>
            <person name="Han C."/>
            <person name="Tapia R."/>
            <person name="Land M."/>
            <person name="Hauser L."/>
            <person name="Kyrpides N."/>
            <person name="Ivanova N."/>
            <person name="Pagani I."/>
            <person name="Orellana R."/>
            <person name="Lovley D."/>
            <person name="Woyke T."/>
        </authorList>
    </citation>
    <scope>NUCLEOTIDE SEQUENCE [LARGE SCALE GENOMIC DNA]</scope>
    <source>
        <strain evidence="3 4">2ac9</strain>
    </source>
</reference>
<evidence type="ECO:0000313" key="3">
    <source>
        <dbReference type="EMBL" id="EIM64369.1"/>
    </source>
</evidence>
<feature type="chain" id="PRO_5003699712" evidence="1">
    <location>
        <begin position="22"/>
        <end position="246"/>
    </location>
</feature>
<protein>
    <submittedName>
        <fullName evidence="3">PEP-CTERM putative exosortase interaction domain-containing protein</fullName>
    </submittedName>
</protein>
<dbReference type="Proteomes" id="UP000005778">
    <property type="component" value="Chromosome"/>
</dbReference>
<feature type="domain" description="Ice-binding protein C-terminal" evidence="2">
    <location>
        <begin position="219"/>
        <end position="242"/>
    </location>
</feature>
<keyword evidence="1" id="KW-0732">Signal</keyword>
<organism evidence="3 4">
    <name type="scientific">Desulfobacter postgatei 2ac9</name>
    <dbReference type="NCBI Taxonomy" id="879212"/>
    <lineage>
        <taxon>Bacteria</taxon>
        <taxon>Pseudomonadati</taxon>
        <taxon>Thermodesulfobacteriota</taxon>
        <taxon>Desulfobacteria</taxon>
        <taxon>Desulfobacterales</taxon>
        <taxon>Desulfobacteraceae</taxon>
        <taxon>Desulfobacter</taxon>
    </lineage>
</organism>
<dbReference type="Pfam" id="PF07589">
    <property type="entry name" value="PEP-CTERM"/>
    <property type="match status" value="1"/>
</dbReference>
<evidence type="ECO:0000256" key="1">
    <source>
        <dbReference type="SAM" id="SignalP"/>
    </source>
</evidence>